<sequence>MGTGEIEGARAECKSRGSRSFGATGDLQEEQTRMWEMEKKLEGKWRVYSMVRDENRGGCYIRLGVVDLENKNASIFIPKGRGAVGGWTSMIESLRRLDIVRKGDEGKKHEEQSRSVREKEISRNLEKLGHCLVGSWNPRSGRGDDLKAWGTLLGKRLGTEGPRKHYGKRVLSPSGKMEARDGVHAGRGKRREAWVRIVGLPVSLWDQAILRRIGEECGGFLAIDPQTERLEELQWARILAGLEGSIGRAERVEECCSGRGWGLLGLIQMLPKLGRHGVGRLGCQARVRGLPFGLDWPTTAERARRRHFFFLVEEHGEDGGTKPCGVPKTDGALMEEAQRYGNTSSLGGLLVRCSFFLSSFFQSDPFGVLRLLWCWLGGSQRDPQGCIVNGLGFMEQRAVANWELMEASNGSNGEGGEELRLIRTETGRKRMGRG</sequence>
<proteinExistence type="predicted"/>
<evidence type="ECO:0000256" key="1">
    <source>
        <dbReference type="SAM" id="MobiDB-lite"/>
    </source>
</evidence>
<feature type="region of interest" description="Disordered" evidence="1">
    <location>
        <begin position="407"/>
        <end position="434"/>
    </location>
</feature>
<dbReference type="PANTHER" id="PTHR34427">
    <property type="entry name" value="DUF4283 DOMAIN PROTEIN"/>
    <property type="match status" value="1"/>
</dbReference>
<feature type="compositionally biased region" description="Basic and acidic residues" evidence="1">
    <location>
        <begin position="417"/>
        <end position="428"/>
    </location>
</feature>
<protein>
    <submittedName>
        <fullName evidence="2">Uncharacterized protein</fullName>
    </submittedName>
</protein>
<comment type="caution">
    <text evidence="2">The sequence shown here is derived from an EMBL/GenBank/DDBJ whole genome shotgun (WGS) entry which is preliminary data.</text>
</comment>
<evidence type="ECO:0000313" key="2">
    <source>
        <dbReference type="EMBL" id="RVX03136.1"/>
    </source>
</evidence>
<dbReference type="Proteomes" id="UP000288805">
    <property type="component" value="Unassembled WGS sequence"/>
</dbReference>
<dbReference type="AlphaFoldDB" id="A0A438J2I2"/>
<name>A0A438J2I2_VITVI</name>
<dbReference type="PANTHER" id="PTHR34427:SF5">
    <property type="entry name" value="DUF4283 DOMAIN-CONTAINING PROTEIN"/>
    <property type="match status" value="1"/>
</dbReference>
<reference evidence="2 3" key="1">
    <citation type="journal article" date="2018" name="PLoS Genet.">
        <title>Population sequencing reveals clonal diversity and ancestral inbreeding in the grapevine cultivar Chardonnay.</title>
        <authorList>
            <person name="Roach M.J."/>
            <person name="Johnson D.L."/>
            <person name="Bohlmann J."/>
            <person name="van Vuuren H.J."/>
            <person name="Jones S.J."/>
            <person name="Pretorius I.S."/>
            <person name="Schmidt S.A."/>
            <person name="Borneman A.R."/>
        </authorList>
    </citation>
    <scope>NUCLEOTIDE SEQUENCE [LARGE SCALE GENOMIC DNA]</scope>
    <source>
        <strain evidence="3">cv. Chardonnay</strain>
        <tissue evidence="2">Leaf</tissue>
    </source>
</reference>
<accession>A0A438J2I2</accession>
<evidence type="ECO:0000313" key="3">
    <source>
        <dbReference type="Proteomes" id="UP000288805"/>
    </source>
</evidence>
<gene>
    <name evidence="2" type="ORF">CK203_016598</name>
</gene>
<dbReference type="EMBL" id="QGNW01000067">
    <property type="protein sequence ID" value="RVX03136.1"/>
    <property type="molecule type" value="Genomic_DNA"/>
</dbReference>
<organism evidence="2 3">
    <name type="scientific">Vitis vinifera</name>
    <name type="common">Grape</name>
    <dbReference type="NCBI Taxonomy" id="29760"/>
    <lineage>
        <taxon>Eukaryota</taxon>
        <taxon>Viridiplantae</taxon>
        <taxon>Streptophyta</taxon>
        <taxon>Embryophyta</taxon>
        <taxon>Tracheophyta</taxon>
        <taxon>Spermatophyta</taxon>
        <taxon>Magnoliopsida</taxon>
        <taxon>eudicotyledons</taxon>
        <taxon>Gunneridae</taxon>
        <taxon>Pentapetalae</taxon>
        <taxon>rosids</taxon>
        <taxon>Vitales</taxon>
        <taxon>Vitaceae</taxon>
        <taxon>Viteae</taxon>
        <taxon>Vitis</taxon>
    </lineage>
</organism>
<feature type="region of interest" description="Disordered" evidence="1">
    <location>
        <begin position="1"/>
        <end position="23"/>
    </location>
</feature>